<dbReference type="AlphaFoldDB" id="A0ABD2Y9E7"/>
<gene>
    <name evidence="2" type="ORF">ACH5RR_036884</name>
</gene>
<feature type="region of interest" description="Disordered" evidence="1">
    <location>
        <begin position="1"/>
        <end position="102"/>
    </location>
</feature>
<evidence type="ECO:0000313" key="3">
    <source>
        <dbReference type="Proteomes" id="UP001630127"/>
    </source>
</evidence>
<dbReference type="Proteomes" id="UP001630127">
    <property type="component" value="Unassembled WGS sequence"/>
</dbReference>
<accession>A0ABD2Y9E7</accession>
<proteinExistence type="predicted"/>
<keyword evidence="3" id="KW-1185">Reference proteome</keyword>
<comment type="caution">
    <text evidence="2">The sequence shown here is derived from an EMBL/GenBank/DDBJ whole genome shotgun (WGS) entry which is preliminary data.</text>
</comment>
<dbReference type="EMBL" id="JBJUIK010000015">
    <property type="protein sequence ID" value="KAL3502435.1"/>
    <property type="molecule type" value="Genomic_DNA"/>
</dbReference>
<name>A0ABD2Y9E7_9GENT</name>
<organism evidence="2 3">
    <name type="scientific">Cinchona calisaya</name>
    <dbReference type="NCBI Taxonomy" id="153742"/>
    <lineage>
        <taxon>Eukaryota</taxon>
        <taxon>Viridiplantae</taxon>
        <taxon>Streptophyta</taxon>
        <taxon>Embryophyta</taxon>
        <taxon>Tracheophyta</taxon>
        <taxon>Spermatophyta</taxon>
        <taxon>Magnoliopsida</taxon>
        <taxon>eudicotyledons</taxon>
        <taxon>Gunneridae</taxon>
        <taxon>Pentapetalae</taxon>
        <taxon>asterids</taxon>
        <taxon>lamiids</taxon>
        <taxon>Gentianales</taxon>
        <taxon>Rubiaceae</taxon>
        <taxon>Cinchonoideae</taxon>
        <taxon>Cinchoneae</taxon>
        <taxon>Cinchona</taxon>
    </lineage>
</organism>
<feature type="compositionally biased region" description="Basic and acidic residues" evidence="1">
    <location>
        <begin position="83"/>
        <end position="102"/>
    </location>
</feature>
<reference evidence="2 3" key="1">
    <citation type="submission" date="2024-11" db="EMBL/GenBank/DDBJ databases">
        <title>A near-complete genome assembly of Cinchona calisaya.</title>
        <authorList>
            <person name="Lian D.C."/>
            <person name="Zhao X.W."/>
            <person name="Wei L."/>
        </authorList>
    </citation>
    <scope>NUCLEOTIDE SEQUENCE [LARGE SCALE GENOMIC DNA]</scope>
    <source>
        <tissue evidence="2">Nenye</tissue>
    </source>
</reference>
<protein>
    <submittedName>
        <fullName evidence="2">Uncharacterized protein</fullName>
    </submittedName>
</protein>
<evidence type="ECO:0000256" key="1">
    <source>
        <dbReference type="SAM" id="MobiDB-lite"/>
    </source>
</evidence>
<feature type="compositionally biased region" description="Basic and acidic residues" evidence="1">
    <location>
        <begin position="7"/>
        <end position="35"/>
    </location>
</feature>
<evidence type="ECO:0000313" key="2">
    <source>
        <dbReference type="EMBL" id="KAL3502435.1"/>
    </source>
</evidence>
<sequence>MGMTGEGEIKKEGGGKERFGRGESEKGETRAEKDWVLSLMEGFPLYGMDGCGPSSSKGPHIDLNLPPWPGPKQEPPETSPEEEERRRDWEELRASKEYKESE</sequence>